<organism evidence="2 3">
    <name type="scientific">Oedothorax gibbosus</name>
    <dbReference type="NCBI Taxonomy" id="931172"/>
    <lineage>
        <taxon>Eukaryota</taxon>
        <taxon>Metazoa</taxon>
        <taxon>Ecdysozoa</taxon>
        <taxon>Arthropoda</taxon>
        <taxon>Chelicerata</taxon>
        <taxon>Arachnida</taxon>
        <taxon>Araneae</taxon>
        <taxon>Araneomorphae</taxon>
        <taxon>Entelegynae</taxon>
        <taxon>Araneoidea</taxon>
        <taxon>Linyphiidae</taxon>
        <taxon>Erigoninae</taxon>
        <taxon>Oedothorax</taxon>
    </lineage>
</organism>
<evidence type="ECO:0000313" key="3">
    <source>
        <dbReference type="Proteomes" id="UP000827092"/>
    </source>
</evidence>
<gene>
    <name evidence="2" type="ORF">JTE90_020022</name>
</gene>
<dbReference type="AlphaFoldDB" id="A0AAV6UMW9"/>
<keyword evidence="3" id="KW-1185">Reference proteome</keyword>
<keyword evidence="1" id="KW-0812">Transmembrane</keyword>
<protein>
    <submittedName>
        <fullName evidence="2">Uncharacterized protein</fullName>
    </submittedName>
</protein>
<reference evidence="2 3" key="1">
    <citation type="journal article" date="2022" name="Nat. Ecol. Evol.">
        <title>A masculinizing supergene underlies an exaggerated male reproductive morph in a spider.</title>
        <authorList>
            <person name="Hendrickx F."/>
            <person name="De Corte Z."/>
            <person name="Sonet G."/>
            <person name="Van Belleghem S.M."/>
            <person name="Kostlbacher S."/>
            <person name="Vangestel C."/>
        </authorList>
    </citation>
    <scope>NUCLEOTIDE SEQUENCE [LARGE SCALE GENOMIC DNA]</scope>
    <source>
        <strain evidence="2">W744_W776</strain>
    </source>
</reference>
<dbReference type="Pfam" id="PF03137">
    <property type="entry name" value="OATP"/>
    <property type="match status" value="1"/>
</dbReference>
<evidence type="ECO:0000313" key="2">
    <source>
        <dbReference type="EMBL" id="KAG8184976.1"/>
    </source>
</evidence>
<keyword evidence="1" id="KW-0472">Membrane</keyword>
<accession>A0AAV6UMW9</accession>
<dbReference type="InterPro" id="IPR004156">
    <property type="entry name" value="OATP"/>
</dbReference>
<sequence length="46" mass="5420">MAYMDDNAKKEKTPMYFGFITTSWMLGPLLGYLMSYSFLKYHEDPS</sequence>
<dbReference type="GO" id="GO:0016020">
    <property type="term" value="C:membrane"/>
    <property type="evidence" value="ECO:0007669"/>
    <property type="project" value="InterPro"/>
</dbReference>
<evidence type="ECO:0000256" key="1">
    <source>
        <dbReference type="SAM" id="Phobius"/>
    </source>
</evidence>
<feature type="transmembrane region" description="Helical" evidence="1">
    <location>
        <begin position="15"/>
        <end position="39"/>
    </location>
</feature>
<keyword evidence="1" id="KW-1133">Transmembrane helix</keyword>
<dbReference type="GO" id="GO:0055085">
    <property type="term" value="P:transmembrane transport"/>
    <property type="evidence" value="ECO:0007669"/>
    <property type="project" value="InterPro"/>
</dbReference>
<dbReference type="EMBL" id="JAFNEN010000352">
    <property type="protein sequence ID" value="KAG8184976.1"/>
    <property type="molecule type" value="Genomic_DNA"/>
</dbReference>
<comment type="caution">
    <text evidence="2">The sequence shown here is derived from an EMBL/GenBank/DDBJ whole genome shotgun (WGS) entry which is preliminary data.</text>
</comment>
<feature type="non-terminal residue" evidence="2">
    <location>
        <position position="46"/>
    </location>
</feature>
<proteinExistence type="predicted"/>
<dbReference type="Proteomes" id="UP000827092">
    <property type="component" value="Unassembled WGS sequence"/>
</dbReference>
<name>A0AAV6UMW9_9ARAC</name>